<dbReference type="SUPFAM" id="SSF46565">
    <property type="entry name" value="Chaperone J-domain"/>
    <property type="match status" value="1"/>
</dbReference>
<dbReference type="FunCoup" id="A0A804K290">
    <property type="interactions" value="4772"/>
</dbReference>
<evidence type="ECO:0000313" key="4">
    <source>
        <dbReference type="EnsemblPlants" id="Ma08_p02830.1"/>
    </source>
</evidence>
<sequence>MIIIIIIIISSPFVEWIRSQRQVFVSGRVAAGCAEEKLVFLMDRHCRLVYGWVTVARGFLFGLLLRWRDSVVGGLRSLVTLGTTALFIILWSCFLCSTSVTSLVYVLLSLGAAAAAIHYLGFTPGLLIVGFYGILIMWMYGYVWITTMLLIVGGYMFSLNHARFLILMATAYAVYCVNAHVGLRGVLLSLNISFISNDILNKLLQGYDGNDVTYSKSSCATPKVSNMPNTQKDASSSKVNIVDLTSFVEIERIMNSSNHYEVLGFLRNKDVDPNILKKEYHKKVLLVHPDKNMGNSLACESFKKLRCAYEVLSDFTKKKNYDEQLRKEESGRVCHRSSVTSQQNFFFGFLLSDHIILQGGVEYRSEESRCIECTKCGNSHIWICTNRSKAKARWCQDCSQYHQAKDGDGWVESGCSPVVMPPQKVEIPRAFVCAESKIFDVSEWASCQGMECRPDTHRPTFHVNMVGLDNTGLRSNSSRYPWGLDAEMID</sequence>
<evidence type="ECO:0000259" key="2">
    <source>
        <dbReference type="PROSITE" id="PS50076"/>
    </source>
</evidence>
<accession>A0A804K290</accession>
<organism evidence="4 5">
    <name type="scientific">Musa acuminata subsp. malaccensis</name>
    <name type="common">Wild banana</name>
    <name type="synonym">Musa malaccensis</name>
    <dbReference type="NCBI Taxonomy" id="214687"/>
    <lineage>
        <taxon>Eukaryota</taxon>
        <taxon>Viridiplantae</taxon>
        <taxon>Streptophyta</taxon>
        <taxon>Embryophyta</taxon>
        <taxon>Tracheophyta</taxon>
        <taxon>Spermatophyta</taxon>
        <taxon>Magnoliopsida</taxon>
        <taxon>Liliopsida</taxon>
        <taxon>Zingiberales</taxon>
        <taxon>Musaceae</taxon>
        <taxon>Musa</taxon>
    </lineage>
</organism>
<feature type="transmembrane region" description="Helical" evidence="1">
    <location>
        <begin position="48"/>
        <end position="67"/>
    </location>
</feature>
<dbReference type="Gramene" id="Ma08_t02830.1">
    <property type="protein sequence ID" value="Ma08_p02830.1"/>
    <property type="gene ID" value="Ma08_g02830"/>
</dbReference>
<feature type="transmembrane region" description="Helical" evidence="1">
    <location>
        <begin position="127"/>
        <end position="152"/>
    </location>
</feature>
<dbReference type="Proteomes" id="UP000012960">
    <property type="component" value="Unplaced"/>
</dbReference>
<dbReference type="GO" id="GO:0005783">
    <property type="term" value="C:endoplasmic reticulum"/>
    <property type="evidence" value="ECO:0007669"/>
    <property type="project" value="UniProtKB-ARBA"/>
</dbReference>
<dbReference type="OMA" id="PFVEWIR"/>
<dbReference type="SMART" id="SM00271">
    <property type="entry name" value="DnaJ"/>
    <property type="match status" value="1"/>
</dbReference>
<keyword evidence="1" id="KW-1133">Transmembrane helix</keyword>
<keyword evidence="1" id="KW-0472">Membrane</keyword>
<feature type="domain" description="J" evidence="2">
    <location>
        <begin position="258"/>
        <end position="325"/>
    </location>
</feature>
<evidence type="ECO:0000256" key="1">
    <source>
        <dbReference type="SAM" id="Phobius"/>
    </source>
</evidence>
<proteinExistence type="predicted"/>
<dbReference type="Pfam" id="PF00226">
    <property type="entry name" value="DnaJ"/>
    <property type="match status" value="1"/>
</dbReference>
<dbReference type="CDD" id="cd06257">
    <property type="entry name" value="DnaJ"/>
    <property type="match status" value="1"/>
</dbReference>
<dbReference type="AlphaFoldDB" id="A0A804K290"/>
<dbReference type="InterPro" id="IPR001623">
    <property type="entry name" value="DnaJ_domain"/>
</dbReference>
<evidence type="ECO:0000313" key="3">
    <source>
        <dbReference type="EMBL" id="CAG1830409.1"/>
    </source>
</evidence>
<dbReference type="PROSITE" id="PS00636">
    <property type="entry name" value="DNAJ_1"/>
    <property type="match status" value="1"/>
</dbReference>
<dbReference type="InterPro" id="IPR032843">
    <property type="entry name" value="Jiv"/>
</dbReference>
<reference evidence="4" key="2">
    <citation type="submission" date="2021-05" db="UniProtKB">
        <authorList>
            <consortium name="EnsemblPlants"/>
        </authorList>
    </citation>
    <scope>IDENTIFICATION</scope>
    <source>
        <strain evidence="4">subsp. malaccensis</strain>
    </source>
</reference>
<feature type="transmembrane region" description="Helical" evidence="1">
    <location>
        <begin position="164"/>
        <end position="183"/>
    </location>
</feature>
<dbReference type="InterPro" id="IPR018253">
    <property type="entry name" value="DnaJ_domain_CS"/>
</dbReference>
<keyword evidence="1" id="KW-0812">Transmembrane</keyword>
<dbReference type="InterPro" id="IPR036869">
    <property type="entry name" value="J_dom_sf"/>
</dbReference>
<evidence type="ECO:0000313" key="5">
    <source>
        <dbReference type="Proteomes" id="UP000012960"/>
    </source>
</evidence>
<dbReference type="PROSITE" id="PS50076">
    <property type="entry name" value="DNAJ_2"/>
    <property type="match status" value="1"/>
</dbReference>
<reference evidence="3" key="1">
    <citation type="submission" date="2021-03" db="EMBL/GenBank/DDBJ databases">
        <authorList>
            <consortium name="Genoscope - CEA"/>
            <person name="William W."/>
        </authorList>
    </citation>
    <scope>NUCLEOTIDE SEQUENCE</scope>
    <source>
        <strain evidence="3">Doubled-haploid Pahang</strain>
    </source>
</reference>
<gene>
    <name evidence="3" type="ORF">GSMUA_336630.1</name>
</gene>
<dbReference type="PANTHER" id="PTHR45270">
    <property type="entry name" value="OS03G0832900 PROTEIN"/>
    <property type="match status" value="1"/>
</dbReference>
<dbReference type="EMBL" id="HG996472">
    <property type="protein sequence ID" value="CAG1830409.1"/>
    <property type="molecule type" value="Genomic_DNA"/>
</dbReference>
<name>A0A804K290_MUSAM</name>
<dbReference type="PANTHER" id="PTHR45270:SF1">
    <property type="entry name" value="CHAPERONE DNAJ-DOMAIN SUPERFAMILY PROTEIN"/>
    <property type="match status" value="1"/>
</dbReference>
<protein>
    <submittedName>
        <fullName evidence="3">(wild Malaysian banana) hypothetical protein</fullName>
    </submittedName>
</protein>
<dbReference type="EnsemblPlants" id="Ma08_t02830.1">
    <property type="protein sequence ID" value="Ma08_p02830.1"/>
    <property type="gene ID" value="Ma08_g02830"/>
</dbReference>
<keyword evidence="5" id="KW-1185">Reference proteome</keyword>
<dbReference type="Pfam" id="PF14901">
    <property type="entry name" value="Jiv90"/>
    <property type="match status" value="1"/>
</dbReference>
<dbReference type="Gene3D" id="1.10.287.110">
    <property type="entry name" value="DnaJ domain"/>
    <property type="match status" value="1"/>
</dbReference>
<dbReference type="InParanoid" id="A0A804K290"/>